<organism evidence="2 3">
    <name type="scientific">Trametes cubensis</name>
    <dbReference type="NCBI Taxonomy" id="1111947"/>
    <lineage>
        <taxon>Eukaryota</taxon>
        <taxon>Fungi</taxon>
        <taxon>Dikarya</taxon>
        <taxon>Basidiomycota</taxon>
        <taxon>Agaricomycotina</taxon>
        <taxon>Agaricomycetes</taxon>
        <taxon>Polyporales</taxon>
        <taxon>Polyporaceae</taxon>
        <taxon>Trametes</taxon>
    </lineage>
</organism>
<accession>A0AAD7TE26</accession>
<feature type="transmembrane region" description="Helical" evidence="1">
    <location>
        <begin position="141"/>
        <end position="165"/>
    </location>
</feature>
<sequence length="180" mass="20097">MSTTPSSAPDDTLGAILVGTFISLVIYGITLHQAYEYFRRYPQDTLLLKVLVRVALPAVVVLAPMRIAGLRAHHSCDNQAFGDIENIRYRRDIVDGRNGSPTRCNGRFSAYDRPHNGAPSQSHRFQETELASRTDSRIDILIMYSVNTGLLTGLFNLLIVVFVRLSSIHVPSPRRVTNML</sequence>
<keyword evidence="1" id="KW-0812">Transmembrane</keyword>
<protein>
    <submittedName>
        <fullName evidence="2">Uncharacterized protein</fullName>
    </submittedName>
</protein>
<dbReference type="EMBL" id="JAPEVG010001225">
    <property type="protein sequence ID" value="KAJ8453631.1"/>
    <property type="molecule type" value="Genomic_DNA"/>
</dbReference>
<dbReference type="AlphaFoldDB" id="A0AAD7TE26"/>
<feature type="transmembrane region" description="Helical" evidence="1">
    <location>
        <begin position="46"/>
        <end position="65"/>
    </location>
</feature>
<proteinExistence type="predicted"/>
<reference evidence="2" key="1">
    <citation type="submission" date="2022-11" db="EMBL/GenBank/DDBJ databases">
        <title>Genome Sequence of Cubamyces cubensis.</title>
        <authorList>
            <person name="Buettner E."/>
        </authorList>
    </citation>
    <scope>NUCLEOTIDE SEQUENCE</scope>
    <source>
        <strain evidence="2">MPL-01</strain>
    </source>
</reference>
<keyword evidence="1" id="KW-1133">Transmembrane helix</keyword>
<gene>
    <name evidence="2" type="ORF">ONZ51_g13491</name>
</gene>
<evidence type="ECO:0000313" key="2">
    <source>
        <dbReference type="EMBL" id="KAJ8453631.1"/>
    </source>
</evidence>
<feature type="transmembrane region" description="Helical" evidence="1">
    <location>
        <begin position="12"/>
        <end position="34"/>
    </location>
</feature>
<evidence type="ECO:0000313" key="3">
    <source>
        <dbReference type="Proteomes" id="UP001215151"/>
    </source>
</evidence>
<keyword evidence="3" id="KW-1185">Reference proteome</keyword>
<comment type="caution">
    <text evidence="2">The sequence shown here is derived from an EMBL/GenBank/DDBJ whole genome shotgun (WGS) entry which is preliminary data.</text>
</comment>
<evidence type="ECO:0000256" key="1">
    <source>
        <dbReference type="SAM" id="Phobius"/>
    </source>
</evidence>
<name>A0AAD7TE26_9APHY</name>
<keyword evidence="1" id="KW-0472">Membrane</keyword>
<dbReference type="Proteomes" id="UP001215151">
    <property type="component" value="Unassembled WGS sequence"/>
</dbReference>